<protein>
    <submittedName>
        <fullName evidence="2">Unnamed protein product</fullName>
    </submittedName>
</protein>
<feature type="region of interest" description="Disordered" evidence="1">
    <location>
        <begin position="49"/>
        <end position="112"/>
    </location>
</feature>
<evidence type="ECO:0000256" key="1">
    <source>
        <dbReference type="SAM" id="MobiDB-lite"/>
    </source>
</evidence>
<dbReference type="EMBL" id="BSXT01013826">
    <property type="protein sequence ID" value="GMF90344.1"/>
    <property type="molecule type" value="Genomic_DNA"/>
</dbReference>
<evidence type="ECO:0000313" key="3">
    <source>
        <dbReference type="Proteomes" id="UP001165121"/>
    </source>
</evidence>
<comment type="caution">
    <text evidence="2">The sequence shown here is derived from an EMBL/GenBank/DDBJ whole genome shotgun (WGS) entry which is preliminary data.</text>
</comment>
<name>A0A9W6YNN4_9STRA</name>
<dbReference type="AlphaFoldDB" id="A0A9W6YNN4"/>
<feature type="compositionally biased region" description="Polar residues" evidence="1">
    <location>
        <begin position="64"/>
        <end position="73"/>
    </location>
</feature>
<gene>
    <name evidence="2" type="ORF">Pfra01_002902200</name>
</gene>
<feature type="region of interest" description="Disordered" evidence="1">
    <location>
        <begin position="1"/>
        <end position="22"/>
    </location>
</feature>
<dbReference type="Proteomes" id="UP001165121">
    <property type="component" value="Unassembled WGS sequence"/>
</dbReference>
<organism evidence="2 3">
    <name type="scientific">Phytophthora fragariaefolia</name>
    <dbReference type="NCBI Taxonomy" id="1490495"/>
    <lineage>
        <taxon>Eukaryota</taxon>
        <taxon>Sar</taxon>
        <taxon>Stramenopiles</taxon>
        <taxon>Oomycota</taxon>
        <taxon>Peronosporomycetes</taxon>
        <taxon>Peronosporales</taxon>
        <taxon>Peronosporaceae</taxon>
        <taxon>Phytophthora</taxon>
    </lineage>
</organism>
<proteinExistence type="predicted"/>
<keyword evidence="3" id="KW-1185">Reference proteome</keyword>
<sequence>MGSFGSRPPPQPSSTNSAARTWCIPTSHDDHLAKATAAVQTILRDEDAVTKDHLRRRQRRTGEATYSTSSGANSKRRTGEATYSTPSETNSRRRTGEVTYSTPSGTDKRIVS</sequence>
<reference evidence="2" key="1">
    <citation type="submission" date="2023-04" db="EMBL/GenBank/DDBJ databases">
        <title>Phytophthora fragariaefolia NBRC 109709.</title>
        <authorList>
            <person name="Ichikawa N."/>
            <person name="Sato H."/>
            <person name="Tonouchi N."/>
        </authorList>
    </citation>
    <scope>NUCLEOTIDE SEQUENCE</scope>
    <source>
        <strain evidence="2">NBRC 109709</strain>
    </source>
</reference>
<evidence type="ECO:0000313" key="2">
    <source>
        <dbReference type="EMBL" id="GMF90344.1"/>
    </source>
</evidence>
<accession>A0A9W6YNN4</accession>